<gene>
    <name evidence="2" type="ORF">GQ43DRAFT_254029</name>
</gene>
<dbReference type="EMBL" id="ML993898">
    <property type="protein sequence ID" value="KAF2203626.1"/>
    <property type="molecule type" value="Genomic_DNA"/>
</dbReference>
<name>A0A9P4JQC2_9PLEO</name>
<evidence type="ECO:0000256" key="1">
    <source>
        <dbReference type="SAM" id="Phobius"/>
    </source>
</evidence>
<dbReference type="AlphaFoldDB" id="A0A9P4JQC2"/>
<keyword evidence="3" id="KW-1185">Reference proteome</keyword>
<accession>A0A9P4JQC2</accession>
<organism evidence="2 3">
    <name type="scientific">Delitschia confertaspora ATCC 74209</name>
    <dbReference type="NCBI Taxonomy" id="1513339"/>
    <lineage>
        <taxon>Eukaryota</taxon>
        <taxon>Fungi</taxon>
        <taxon>Dikarya</taxon>
        <taxon>Ascomycota</taxon>
        <taxon>Pezizomycotina</taxon>
        <taxon>Dothideomycetes</taxon>
        <taxon>Pleosporomycetidae</taxon>
        <taxon>Pleosporales</taxon>
        <taxon>Delitschiaceae</taxon>
        <taxon>Delitschia</taxon>
    </lineage>
</organism>
<dbReference type="Proteomes" id="UP000799536">
    <property type="component" value="Unassembled WGS sequence"/>
</dbReference>
<protein>
    <submittedName>
        <fullName evidence="2">Uncharacterized protein</fullName>
    </submittedName>
</protein>
<evidence type="ECO:0000313" key="2">
    <source>
        <dbReference type="EMBL" id="KAF2203626.1"/>
    </source>
</evidence>
<comment type="caution">
    <text evidence="2">The sequence shown here is derived from an EMBL/GenBank/DDBJ whole genome shotgun (WGS) entry which is preliminary data.</text>
</comment>
<keyword evidence="1" id="KW-0812">Transmembrane</keyword>
<proteinExistence type="predicted"/>
<sequence length="51" mass="5849">MFLMVCSETKPLSSTYLSSLLGAFCWALLSYYLSLRNVHLAHELKRVTLKL</sequence>
<feature type="transmembrane region" description="Helical" evidence="1">
    <location>
        <begin position="16"/>
        <end position="35"/>
    </location>
</feature>
<keyword evidence="1" id="KW-0472">Membrane</keyword>
<reference evidence="2" key="1">
    <citation type="journal article" date="2020" name="Stud. Mycol.">
        <title>101 Dothideomycetes genomes: a test case for predicting lifestyles and emergence of pathogens.</title>
        <authorList>
            <person name="Haridas S."/>
            <person name="Albert R."/>
            <person name="Binder M."/>
            <person name="Bloem J."/>
            <person name="Labutti K."/>
            <person name="Salamov A."/>
            <person name="Andreopoulos B."/>
            <person name="Baker S."/>
            <person name="Barry K."/>
            <person name="Bills G."/>
            <person name="Bluhm B."/>
            <person name="Cannon C."/>
            <person name="Castanera R."/>
            <person name="Culley D."/>
            <person name="Daum C."/>
            <person name="Ezra D."/>
            <person name="Gonzalez J."/>
            <person name="Henrissat B."/>
            <person name="Kuo A."/>
            <person name="Liang C."/>
            <person name="Lipzen A."/>
            <person name="Lutzoni F."/>
            <person name="Magnuson J."/>
            <person name="Mondo S."/>
            <person name="Nolan M."/>
            <person name="Ohm R."/>
            <person name="Pangilinan J."/>
            <person name="Park H.-J."/>
            <person name="Ramirez L."/>
            <person name="Alfaro M."/>
            <person name="Sun H."/>
            <person name="Tritt A."/>
            <person name="Yoshinaga Y."/>
            <person name="Zwiers L.-H."/>
            <person name="Turgeon B."/>
            <person name="Goodwin S."/>
            <person name="Spatafora J."/>
            <person name="Crous P."/>
            <person name="Grigoriev I."/>
        </authorList>
    </citation>
    <scope>NUCLEOTIDE SEQUENCE</scope>
    <source>
        <strain evidence="2">ATCC 74209</strain>
    </source>
</reference>
<keyword evidence="1" id="KW-1133">Transmembrane helix</keyword>
<evidence type="ECO:0000313" key="3">
    <source>
        <dbReference type="Proteomes" id="UP000799536"/>
    </source>
</evidence>